<feature type="domain" description="Histidine kinase" evidence="9">
    <location>
        <begin position="35"/>
        <end position="100"/>
    </location>
</feature>
<gene>
    <name evidence="10" type="ORF">OMP40_11350</name>
</gene>
<dbReference type="EC" id="2.7.13.3" evidence="2"/>
<keyword evidence="7" id="KW-0902">Two-component regulatory system</keyword>
<dbReference type="Gene3D" id="3.30.565.10">
    <property type="entry name" value="Histidine kinase-like ATPase, C-terminal domain"/>
    <property type="match status" value="1"/>
</dbReference>
<dbReference type="AlphaFoldDB" id="A0A9X4KS69"/>
<dbReference type="GO" id="GO:0000160">
    <property type="term" value="P:phosphorelay signal transduction system"/>
    <property type="evidence" value="ECO:0007669"/>
    <property type="project" value="UniProtKB-KW"/>
</dbReference>
<reference evidence="10" key="1">
    <citation type="submission" date="2022-10" db="EMBL/GenBank/DDBJ databases">
        <title>Comparative genomic analysis of Cohnella hashimotonis sp. nov., isolated from the International Space Station.</title>
        <authorList>
            <person name="Simpson A."/>
            <person name="Venkateswaran K."/>
        </authorList>
    </citation>
    <scope>NUCLEOTIDE SEQUENCE</scope>
    <source>
        <strain evidence="10">DSM 28161</strain>
    </source>
</reference>
<keyword evidence="3" id="KW-0808">Transferase</keyword>
<keyword evidence="6" id="KW-0067">ATP-binding</keyword>
<dbReference type="PANTHER" id="PTHR43711:SF1">
    <property type="entry name" value="HISTIDINE KINASE 1"/>
    <property type="match status" value="1"/>
</dbReference>
<comment type="catalytic activity">
    <reaction evidence="1">
        <text>ATP + protein L-histidine = ADP + protein N-phospho-L-histidine.</text>
        <dbReference type="EC" id="2.7.13.3"/>
    </reaction>
</comment>
<evidence type="ECO:0000313" key="10">
    <source>
        <dbReference type="EMBL" id="MDG0809867.1"/>
    </source>
</evidence>
<dbReference type="CDD" id="cd00075">
    <property type="entry name" value="HATPase"/>
    <property type="match status" value="1"/>
</dbReference>
<dbReference type="InterPro" id="IPR005467">
    <property type="entry name" value="His_kinase_dom"/>
</dbReference>
<dbReference type="Pfam" id="PF02518">
    <property type="entry name" value="HATPase_c"/>
    <property type="match status" value="1"/>
</dbReference>
<dbReference type="InterPro" id="IPR004358">
    <property type="entry name" value="Sig_transdc_His_kin-like_C"/>
</dbReference>
<dbReference type="EMBL" id="JAPDIA010000003">
    <property type="protein sequence ID" value="MDG0809867.1"/>
    <property type="molecule type" value="Genomic_DNA"/>
</dbReference>
<evidence type="ECO:0000256" key="2">
    <source>
        <dbReference type="ARBA" id="ARBA00012438"/>
    </source>
</evidence>
<dbReference type="GO" id="GO:0005524">
    <property type="term" value="F:ATP binding"/>
    <property type="evidence" value="ECO:0007669"/>
    <property type="project" value="UniProtKB-KW"/>
</dbReference>
<evidence type="ECO:0000259" key="9">
    <source>
        <dbReference type="PROSITE" id="PS50109"/>
    </source>
</evidence>
<evidence type="ECO:0000256" key="3">
    <source>
        <dbReference type="ARBA" id="ARBA00022679"/>
    </source>
</evidence>
<accession>A0A9X4KS69</accession>
<name>A0A9X4KS69_9BACL</name>
<dbReference type="PANTHER" id="PTHR43711">
    <property type="entry name" value="TWO-COMPONENT HISTIDINE KINASE"/>
    <property type="match status" value="1"/>
</dbReference>
<keyword evidence="11" id="KW-1185">Reference proteome</keyword>
<dbReference type="GO" id="GO:0004673">
    <property type="term" value="F:protein histidine kinase activity"/>
    <property type="evidence" value="ECO:0007669"/>
    <property type="project" value="UniProtKB-EC"/>
</dbReference>
<evidence type="ECO:0000256" key="5">
    <source>
        <dbReference type="ARBA" id="ARBA00022777"/>
    </source>
</evidence>
<evidence type="ECO:0000256" key="6">
    <source>
        <dbReference type="ARBA" id="ARBA00022840"/>
    </source>
</evidence>
<evidence type="ECO:0000256" key="1">
    <source>
        <dbReference type="ARBA" id="ARBA00000085"/>
    </source>
</evidence>
<dbReference type="PROSITE" id="PS50109">
    <property type="entry name" value="HIS_KIN"/>
    <property type="match status" value="1"/>
</dbReference>
<keyword evidence="4" id="KW-0547">Nucleotide-binding</keyword>
<comment type="caution">
    <text evidence="10">The sequence shown here is derived from an EMBL/GenBank/DDBJ whole genome shotgun (WGS) entry which is preliminary data.</text>
</comment>
<dbReference type="SMART" id="SM00387">
    <property type="entry name" value="HATPase_c"/>
    <property type="match status" value="1"/>
</dbReference>
<dbReference type="PRINTS" id="PR00344">
    <property type="entry name" value="BCTRLSENSOR"/>
</dbReference>
<feature type="region of interest" description="Disordered" evidence="8">
    <location>
        <begin position="97"/>
        <end position="119"/>
    </location>
</feature>
<dbReference type="InterPro" id="IPR050736">
    <property type="entry name" value="Sensor_HK_Regulatory"/>
</dbReference>
<keyword evidence="5 10" id="KW-0418">Kinase</keyword>
<evidence type="ECO:0000256" key="8">
    <source>
        <dbReference type="SAM" id="MobiDB-lite"/>
    </source>
</evidence>
<organism evidence="10 11">
    <name type="scientific">Cohnella rhizosphaerae</name>
    <dbReference type="NCBI Taxonomy" id="1457232"/>
    <lineage>
        <taxon>Bacteria</taxon>
        <taxon>Bacillati</taxon>
        <taxon>Bacillota</taxon>
        <taxon>Bacilli</taxon>
        <taxon>Bacillales</taxon>
        <taxon>Paenibacillaceae</taxon>
        <taxon>Cohnella</taxon>
    </lineage>
</organism>
<evidence type="ECO:0000256" key="7">
    <source>
        <dbReference type="ARBA" id="ARBA00023012"/>
    </source>
</evidence>
<evidence type="ECO:0000256" key="4">
    <source>
        <dbReference type="ARBA" id="ARBA00022741"/>
    </source>
</evidence>
<evidence type="ECO:0000313" key="11">
    <source>
        <dbReference type="Proteomes" id="UP001153404"/>
    </source>
</evidence>
<feature type="compositionally biased region" description="Basic and acidic residues" evidence="8">
    <location>
        <begin position="102"/>
        <end position="119"/>
    </location>
</feature>
<dbReference type="SUPFAM" id="SSF55874">
    <property type="entry name" value="ATPase domain of HSP90 chaperone/DNA topoisomerase II/histidine kinase"/>
    <property type="match status" value="1"/>
</dbReference>
<dbReference type="InterPro" id="IPR036890">
    <property type="entry name" value="HATPase_C_sf"/>
</dbReference>
<dbReference type="Proteomes" id="UP001153404">
    <property type="component" value="Unassembled WGS sequence"/>
</dbReference>
<dbReference type="InterPro" id="IPR003594">
    <property type="entry name" value="HATPase_dom"/>
</dbReference>
<proteinExistence type="predicted"/>
<sequence>MCSATPSSTVRTAARSTLPCLRARTGSSSPSPIGGIGLADDEYRRIFEKFYRADATRQITGTGLGLAICKGIVELHGGTISARRNEPQGTVVTIALPLSAADEPRERPKDHGTERDGDE</sequence>
<protein>
    <recommendedName>
        <fullName evidence="2">histidine kinase</fullName>
        <ecNumber evidence="2">2.7.13.3</ecNumber>
    </recommendedName>
</protein>